<organism evidence="6 7">
    <name type="scientific">Oleiphilus messinensis</name>
    <dbReference type="NCBI Taxonomy" id="141451"/>
    <lineage>
        <taxon>Bacteria</taxon>
        <taxon>Pseudomonadati</taxon>
        <taxon>Pseudomonadota</taxon>
        <taxon>Gammaproteobacteria</taxon>
        <taxon>Oceanospirillales</taxon>
        <taxon>Oleiphilaceae</taxon>
        <taxon>Oleiphilus</taxon>
    </lineage>
</organism>
<evidence type="ECO:0000256" key="2">
    <source>
        <dbReference type="ARBA" id="ARBA00023015"/>
    </source>
</evidence>
<dbReference type="FunFam" id="1.10.10.10:FF:000001">
    <property type="entry name" value="LysR family transcriptional regulator"/>
    <property type="match status" value="1"/>
</dbReference>
<dbReference type="SUPFAM" id="SSF53850">
    <property type="entry name" value="Periplasmic binding protein-like II"/>
    <property type="match status" value="1"/>
</dbReference>
<dbReference type="AlphaFoldDB" id="A0A1Y0IFD8"/>
<evidence type="ECO:0000259" key="5">
    <source>
        <dbReference type="PROSITE" id="PS50931"/>
    </source>
</evidence>
<dbReference type="PROSITE" id="PS50931">
    <property type="entry name" value="HTH_LYSR"/>
    <property type="match status" value="1"/>
</dbReference>
<dbReference type="Pfam" id="PF03466">
    <property type="entry name" value="LysR_substrate"/>
    <property type="match status" value="1"/>
</dbReference>
<evidence type="ECO:0000256" key="1">
    <source>
        <dbReference type="ARBA" id="ARBA00009437"/>
    </source>
</evidence>
<dbReference type="Gene3D" id="1.10.10.10">
    <property type="entry name" value="Winged helix-like DNA-binding domain superfamily/Winged helix DNA-binding domain"/>
    <property type="match status" value="1"/>
</dbReference>
<dbReference type="Gene3D" id="3.40.190.290">
    <property type="match status" value="1"/>
</dbReference>
<dbReference type="InterPro" id="IPR036390">
    <property type="entry name" value="WH_DNA-bd_sf"/>
</dbReference>
<evidence type="ECO:0000256" key="4">
    <source>
        <dbReference type="ARBA" id="ARBA00023163"/>
    </source>
</evidence>
<sequence length="300" mass="33400">MDQLHQMTVFVAVAEEQSFASAARRLTLSPPAVTRAIATLESSLGVKLFNRTTRHVRTTTTGKHYLEDVRRILAAVQQANESAVGINATPRGRLAVTAPVMFGQRHVVPGITDYLERYPETQVEAAFLDRVVNLLEEGFDIGFRIGHLPDSSLNARKIGQVKRIWVASPGYLNTFGVPQTPQDLQKHRLISANSGSVSPDWQFKHQGKGNTLRLNPRLTVTTNAAAIEAARLDFGITRIVSYQVTEELASGGLIRILKPFEPPNVPIHILYHEGRRASSLVRCFIDLMVERFERDRSLNT</sequence>
<name>A0A1Y0IFD8_9GAMM</name>
<dbReference type="InterPro" id="IPR058163">
    <property type="entry name" value="LysR-type_TF_proteobact-type"/>
</dbReference>
<keyword evidence="2" id="KW-0805">Transcription regulation</keyword>
<dbReference type="Pfam" id="PF00126">
    <property type="entry name" value="HTH_1"/>
    <property type="match status" value="1"/>
</dbReference>
<dbReference type="GO" id="GO:0006351">
    <property type="term" value="P:DNA-templated transcription"/>
    <property type="evidence" value="ECO:0007669"/>
    <property type="project" value="TreeGrafter"/>
</dbReference>
<gene>
    <name evidence="6" type="ORF">OLMES_4066</name>
</gene>
<keyword evidence="3" id="KW-0238">DNA-binding</keyword>
<dbReference type="CDD" id="cd08471">
    <property type="entry name" value="PBP2_CrgA_like_2"/>
    <property type="match status" value="1"/>
</dbReference>
<dbReference type="KEGG" id="ome:OLMES_4066"/>
<comment type="similarity">
    <text evidence="1">Belongs to the LysR transcriptional regulatory family.</text>
</comment>
<dbReference type="InterPro" id="IPR036388">
    <property type="entry name" value="WH-like_DNA-bd_sf"/>
</dbReference>
<keyword evidence="4" id="KW-0804">Transcription</keyword>
<dbReference type="GO" id="GO:0043565">
    <property type="term" value="F:sequence-specific DNA binding"/>
    <property type="evidence" value="ECO:0007669"/>
    <property type="project" value="TreeGrafter"/>
</dbReference>
<evidence type="ECO:0000313" key="6">
    <source>
        <dbReference type="EMBL" id="ARU58084.1"/>
    </source>
</evidence>
<dbReference type="PANTHER" id="PTHR30537:SF5">
    <property type="entry name" value="HTH-TYPE TRANSCRIPTIONAL ACTIVATOR TTDR-RELATED"/>
    <property type="match status" value="1"/>
</dbReference>
<dbReference type="GO" id="GO:0003700">
    <property type="term" value="F:DNA-binding transcription factor activity"/>
    <property type="evidence" value="ECO:0007669"/>
    <property type="project" value="InterPro"/>
</dbReference>
<reference evidence="6 7" key="1">
    <citation type="submission" date="2017-05" db="EMBL/GenBank/DDBJ databases">
        <title>Genomic insights into alkan degradation activity of Oleiphilus messinensis.</title>
        <authorList>
            <person name="Kozyavkin S.A."/>
            <person name="Slesarev A.I."/>
            <person name="Golyshin P.N."/>
            <person name="Korzhenkov A."/>
            <person name="Golyshina O.N."/>
            <person name="Toshchakov S.V."/>
        </authorList>
    </citation>
    <scope>NUCLEOTIDE SEQUENCE [LARGE SCALE GENOMIC DNA]</scope>
    <source>
        <strain evidence="6 7">ME102</strain>
    </source>
</reference>
<accession>A0A1Y0IFD8</accession>
<dbReference type="RefSeq" id="WP_198343056.1">
    <property type="nucleotide sequence ID" value="NZ_CP021425.1"/>
</dbReference>
<dbReference type="PRINTS" id="PR00039">
    <property type="entry name" value="HTHLYSR"/>
</dbReference>
<dbReference type="Proteomes" id="UP000196027">
    <property type="component" value="Chromosome"/>
</dbReference>
<keyword evidence="7" id="KW-1185">Reference proteome</keyword>
<proteinExistence type="inferred from homology"/>
<feature type="domain" description="HTH lysR-type" evidence="5">
    <location>
        <begin position="1"/>
        <end position="59"/>
    </location>
</feature>
<evidence type="ECO:0000256" key="3">
    <source>
        <dbReference type="ARBA" id="ARBA00023125"/>
    </source>
</evidence>
<dbReference type="SUPFAM" id="SSF46785">
    <property type="entry name" value="Winged helix' DNA-binding domain"/>
    <property type="match status" value="1"/>
</dbReference>
<protein>
    <submittedName>
        <fullName evidence="6">LysR family transcriptional regulator</fullName>
    </submittedName>
</protein>
<evidence type="ECO:0000313" key="7">
    <source>
        <dbReference type="Proteomes" id="UP000196027"/>
    </source>
</evidence>
<dbReference type="PANTHER" id="PTHR30537">
    <property type="entry name" value="HTH-TYPE TRANSCRIPTIONAL REGULATOR"/>
    <property type="match status" value="1"/>
</dbReference>
<dbReference type="InterPro" id="IPR000847">
    <property type="entry name" value="LysR_HTH_N"/>
</dbReference>
<dbReference type="InterPro" id="IPR005119">
    <property type="entry name" value="LysR_subst-bd"/>
</dbReference>
<dbReference type="EMBL" id="CP021425">
    <property type="protein sequence ID" value="ARU58084.1"/>
    <property type="molecule type" value="Genomic_DNA"/>
</dbReference>